<dbReference type="EMBL" id="JAJNEC010000005">
    <property type="protein sequence ID" value="MCD2424705.1"/>
    <property type="molecule type" value="Genomic_DNA"/>
</dbReference>
<accession>A0ABS8PUW6</accession>
<sequence length="176" mass="19961">MMQTTTIAINKKKTLRNLVIAVLLLLLGILFVLKPFLFIRSDDPGVIKIIGYICTALSGIGIIVFVQRLRDKKEVLVIDAEGILDHSSGIAAGRIWWKDVKSIRVEQVADQPFIMLEVKNPLVYLQQQQNPVKKRAMELNLQLYKTPVGISAQFLNIGFEQLLQLLETAFREFRGK</sequence>
<organism evidence="2 3">
    <name type="scientific">Niabella pedocola</name>
    <dbReference type="NCBI Taxonomy" id="1752077"/>
    <lineage>
        <taxon>Bacteria</taxon>
        <taxon>Pseudomonadati</taxon>
        <taxon>Bacteroidota</taxon>
        <taxon>Chitinophagia</taxon>
        <taxon>Chitinophagales</taxon>
        <taxon>Chitinophagaceae</taxon>
        <taxon>Niabella</taxon>
    </lineage>
</organism>
<keyword evidence="3" id="KW-1185">Reference proteome</keyword>
<evidence type="ECO:0000256" key="1">
    <source>
        <dbReference type="SAM" id="Phobius"/>
    </source>
</evidence>
<dbReference type="NCBIfam" id="NF041635">
    <property type="entry name" value="STM3941_fam"/>
    <property type="match status" value="1"/>
</dbReference>
<dbReference type="RefSeq" id="WP_231006916.1">
    <property type="nucleotide sequence ID" value="NZ_JAJNEC010000005.1"/>
</dbReference>
<reference evidence="2 3" key="1">
    <citation type="submission" date="2021-11" db="EMBL/GenBank/DDBJ databases">
        <title>Genomic of Niabella pedocola.</title>
        <authorList>
            <person name="Wu T."/>
        </authorList>
    </citation>
    <scope>NUCLEOTIDE SEQUENCE [LARGE SCALE GENOMIC DNA]</scope>
    <source>
        <strain evidence="2 3">JCM 31011</strain>
    </source>
</reference>
<dbReference type="Proteomes" id="UP001199816">
    <property type="component" value="Unassembled WGS sequence"/>
</dbReference>
<evidence type="ECO:0000313" key="2">
    <source>
        <dbReference type="EMBL" id="MCD2424705.1"/>
    </source>
</evidence>
<evidence type="ECO:0000313" key="3">
    <source>
        <dbReference type="Proteomes" id="UP001199816"/>
    </source>
</evidence>
<feature type="transmembrane region" description="Helical" evidence="1">
    <location>
        <begin position="45"/>
        <end position="66"/>
    </location>
</feature>
<proteinExistence type="predicted"/>
<evidence type="ECO:0008006" key="4">
    <source>
        <dbReference type="Google" id="ProtNLM"/>
    </source>
</evidence>
<comment type="caution">
    <text evidence="2">The sequence shown here is derived from an EMBL/GenBank/DDBJ whole genome shotgun (WGS) entry which is preliminary data.</text>
</comment>
<dbReference type="InterPro" id="IPR048136">
    <property type="entry name" value="STM3941-like"/>
</dbReference>
<name>A0ABS8PUW6_9BACT</name>
<keyword evidence="1" id="KW-0812">Transmembrane</keyword>
<keyword evidence="1" id="KW-1133">Transmembrane helix</keyword>
<gene>
    <name evidence="2" type="ORF">LQ567_18125</name>
</gene>
<feature type="transmembrane region" description="Helical" evidence="1">
    <location>
        <begin position="18"/>
        <end position="39"/>
    </location>
</feature>
<keyword evidence="1" id="KW-0472">Membrane</keyword>
<protein>
    <recommendedName>
        <fullName evidence="4">Band 7 domain-containing protein</fullName>
    </recommendedName>
</protein>